<name>A0ACC2YJG5_9PEZI</name>
<reference evidence="1" key="1">
    <citation type="submission" date="2022-10" db="EMBL/GenBank/DDBJ databases">
        <title>Culturing micro-colonial fungi from biological soil crusts in the Mojave desert and describing Neophaeococcomyces mojavensis, and introducing the new genera and species Taxawa tesnikishii.</title>
        <authorList>
            <person name="Kurbessoian T."/>
            <person name="Stajich J.E."/>
        </authorList>
    </citation>
    <scope>NUCLEOTIDE SEQUENCE</scope>
    <source>
        <strain evidence="1">JES_115</strain>
    </source>
</reference>
<gene>
    <name evidence="1" type="ORF">H2199_008404</name>
</gene>
<keyword evidence="2" id="KW-1185">Reference proteome</keyword>
<proteinExistence type="predicted"/>
<evidence type="ECO:0000313" key="2">
    <source>
        <dbReference type="Proteomes" id="UP001172680"/>
    </source>
</evidence>
<protein>
    <submittedName>
        <fullName evidence="1">Uncharacterized protein</fullName>
    </submittedName>
</protein>
<comment type="caution">
    <text evidence="1">The sequence shown here is derived from an EMBL/GenBank/DDBJ whole genome shotgun (WGS) entry which is preliminary data.</text>
</comment>
<organism evidence="1 2">
    <name type="scientific">Coniosporium tulheliwenetii</name>
    <dbReference type="NCBI Taxonomy" id="3383036"/>
    <lineage>
        <taxon>Eukaryota</taxon>
        <taxon>Fungi</taxon>
        <taxon>Dikarya</taxon>
        <taxon>Ascomycota</taxon>
        <taxon>Pezizomycotina</taxon>
        <taxon>Dothideomycetes</taxon>
        <taxon>Dothideomycetes incertae sedis</taxon>
        <taxon>Coniosporium</taxon>
    </lineage>
</organism>
<evidence type="ECO:0000313" key="1">
    <source>
        <dbReference type="EMBL" id="KAJ9635401.1"/>
    </source>
</evidence>
<sequence>MVDTSAANEQTLHFLRTGYKPSGEKTQLLSSVDPLVPYRAPGSFEETGTRKYILLLYSEPRNLRVRNLPQEGGAFDIGRFQDENNFKNPRAGITFVVNVGDSADRQQPTSTNQCSGRSKTDINKASRTIDVGVRYKCGFPTFHDSFSHSSDINHV</sequence>
<accession>A0ACC2YJG5</accession>
<dbReference type="EMBL" id="JAPDRP010000027">
    <property type="protein sequence ID" value="KAJ9635401.1"/>
    <property type="molecule type" value="Genomic_DNA"/>
</dbReference>
<dbReference type="Proteomes" id="UP001172680">
    <property type="component" value="Unassembled WGS sequence"/>
</dbReference>